<feature type="region of interest" description="Disordered" evidence="1">
    <location>
        <begin position="219"/>
        <end position="259"/>
    </location>
</feature>
<feature type="compositionally biased region" description="Low complexity" evidence="1">
    <location>
        <begin position="1"/>
        <end position="23"/>
    </location>
</feature>
<feature type="compositionally biased region" description="Pro residues" evidence="1">
    <location>
        <begin position="65"/>
        <end position="75"/>
    </location>
</feature>
<evidence type="ECO:0000313" key="4">
    <source>
        <dbReference type="Proteomes" id="UP000294933"/>
    </source>
</evidence>
<evidence type="ECO:0000256" key="1">
    <source>
        <dbReference type="SAM" id="MobiDB-lite"/>
    </source>
</evidence>
<dbReference type="AlphaFoldDB" id="A0A4Y7QLY3"/>
<proteinExistence type="predicted"/>
<dbReference type="EMBL" id="ML170157">
    <property type="protein sequence ID" value="TDL28643.1"/>
    <property type="molecule type" value="Genomic_DNA"/>
</dbReference>
<feature type="compositionally biased region" description="Low complexity" evidence="1">
    <location>
        <begin position="35"/>
        <end position="64"/>
    </location>
</feature>
<feature type="region of interest" description="Disordered" evidence="1">
    <location>
        <begin position="363"/>
        <end position="482"/>
    </location>
</feature>
<dbReference type="Proteomes" id="UP000294933">
    <property type="component" value="Unassembled WGS sequence"/>
</dbReference>
<organism evidence="3 4">
    <name type="scientific">Rickenella mellea</name>
    <dbReference type="NCBI Taxonomy" id="50990"/>
    <lineage>
        <taxon>Eukaryota</taxon>
        <taxon>Fungi</taxon>
        <taxon>Dikarya</taxon>
        <taxon>Basidiomycota</taxon>
        <taxon>Agaricomycotina</taxon>
        <taxon>Agaricomycetes</taxon>
        <taxon>Hymenochaetales</taxon>
        <taxon>Rickenellaceae</taxon>
        <taxon>Rickenella</taxon>
    </lineage>
</organism>
<protein>
    <submittedName>
        <fullName evidence="3">Uncharacterized protein</fullName>
    </submittedName>
</protein>
<dbReference type="VEuPathDB" id="FungiDB:BD410DRAFT_760102"/>
<feature type="transmembrane region" description="Helical" evidence="2">
    <location>
        <begin position="147"/>
        <end position="169"/>
    </location>
</feature>
<evidence type="ECO:0000256" key="2">
    <source>
        <dbReference type="SAM" id="Phobius"/>
    </source>
</evidence>
<name>A0A4Y7QLY3_9AGAM</name>
<feature type="region of interest" description="Disordered" evidence="1">
    <location>
        <begin position="1"/>
        <end position="86"/>
    </location>
</feature>
<accession>A0A4Y7QLY3</accession>
<keyword evidence="2" id="KW-0812">Transmembrane</keyword>
<sequence length="482" mass="52274">MGTVSSTSSTSAHQAASTSHHSSVAITRAAVATMSNKSSSSHPSSTAHPVAPTHPSSAAHSPSAPAKPLPSPSPHPSSNVTSVSHSSASTSLQSAIAPATISHSSSFTPTSIFEPTPRVTTTTVLSAPSSSPNNFVTKAGFFRNSGAVAAVFVSAGLTFFALLALAICLCRRRKKSVQRVQGYDYPFRGSIDGSEKRTAVDVDAARTYRNLYLTGEQNRHLTSPSLESSEHGHVVPDSPISESHYQTRRHSRSPSDTMGLAGIGTVNRHYRPYNGPFAEYHTYDQSLVYPQPTPPPSAFPKSAGFERDGHLQRPQFATLSMQSSPSIYPATLPDADIEALNLQEPKHGMSRERVVIRPEQSKNPYEDARMATSRRSVTRVPPPPQLKNPFADPGVITHPGPARVLKPKRISDSYDTSPPESDFVHTPTDENQMNKPQFKWGREDEPPPKLEFIAYGNSPPFRPLRPRRNPLRPMTISNPDAR</sequence>
<keyword evidence="2" id="KW-1133">Transmembrane helix</keyword>
<reference evidence="3 4" key="1">
    <citation type="submission" date="2018-06" db="EMBL/GenBank/DDBJ databases">
        <title>A transcriptomic atlas of mushroom development highlights an independent origin of complex multicellularity.</title>
        <authorList>
            <consortium name="DOE Joint Genome Institute"/>
            <person name="Krizsan K."/>
            <person name="Almasi E."/>
            <person name="Merenyi Z."/>
            <person name="Sahu N."/>
            <person name="Viragh M."/>
            <person name="Koszo T."/>
            <person name="Mondo S."/>
            <person name="Kiss B."/>
            <person name="Balint B."/>
            <person name="Kues U."/>
            <person name="Barry K."/>
            <person name="Hegedus J.C."/>
            <person name="Henrissat B."/>
            <person name="Johnson J."/>
            <person name="Lipzen A."/>
            <person name="Ohm R."/>
            <person name="Nagy I."/>
            <person name="Pangilinan J."/>
            <person name="Yan J."/>
            <person name="Xiong Y."/>
            <person name="Grigoriev I.V."/>
            <person name="Hibbett D.S."/>
            <person name="Nagy L.G."/>
        </authorList>
    </citation>
    <scope>NUCLEOTIDE SEQUENCE [LARGE SCALE GENOMIC DNA]</scope>
    <source>
        <strain evidence="3 4">SZMC22713</strain>
    </source>
</reference>
<evidence type="ECO:0000313" key="3">
    <source>
        <dbReference type="EMBL" id="TDL28643.1"/>
    </source>
</evidence>
<feature type="compositionally biased region" description="Low complexity" evidence="1">
    <location>
        <begin position="76"/>
        <end position="86"/>
    </location>
</feature>
<keyword evidence="2" id="KW-0472">Membrane</keyword>
<dbReference type="STRING" id="50990.A0A4Y7QLY3"/>
<gene>
    <name evidence="3" type="ORF">BD410DRAFT_760102</name>
</gene>
<keyword evidence="4" id="KW-1185">Reference proteome</keyword>